<name>A0A840EWG3_9FLAO</name>
<comment type="caution">
    <text evidence="1">The sequence shown here is derived from an EMBL/GenBank/DDBJ whole genome shotgun (WGS) entry which is preliminary data.</text>
</comment>
<keyword evidence="2" id="KW-1185">Reference proteome</keyword>
<organism evidence="1 2">
    <name type="scientific">Mesonia hippocampi</name>
    <dbReference type="NCBI Taxonomy" id="1628250"/>
    <lineage>
        <taxon>Bacteria</taxon>
        <taxon>Pseudomonadati</taxon>
        <taxon>Bacteroidota</taxon>
        <taxon>Flavobacteriia</taxon>
        <taxon>Flavobacteriales</taxon>
        <taxon>Flavobacteriaceae</taxon>
        <taxon>Mesonia</taxon>
    </lineage>
</organism>
<dbReference type="Proteomes" id="UP000553034">
    <property type="component" value="Unassembled WGS sequence"/>
</dbReference>
<proteinExistence type="predicted"/>
<sequence>MTLYEFIRLPESDQYHVAFTRGVFITYHLEAEKRYALYAIDKFFIEVTYAVEANKLLAIKSFKTGKLLDKYSNFDKGKI</sequence>
<gene>
    <name evidence="1" type="ORF">GGR32_002218</name>
</gene>
<dbReference type="AlphaFoldDB" id="A0A840EWG3"/>
<dbReference type="EMBL" id="JACIFO010000012">
    <property type="protein sequence ID" value="MBB4119906.1"/>
    <property type="molecule type" value="Genomic_DNA"/>
</dbReference>
<dbReference type="RefSeq" id="WP_183478243.1">
    <property type="nucleotide sequence ID" value="NZ_JACIFO010000012.1"/>
</dbReference>
<accession>A0A840EWG3</accession>
<reference evidence="1 2" key="1">
    <citation type="submission" date="2020-08" db="EMBL/GenBank/DDBJ databases">
        <title>Genomic Encyclopedia of Type Strains, Phase IV (KMG-IV): sequencing the most valuable type-strain genomes for metagenomic binning, comparative biology and taxonomic classification.</title>
        <authorList>
            <person name="Goeker M."/>
        </authorList>
    </citation>
    <scope>NUCLEOTIDE SEQUENCE [LARGE SCALE GENOMIC DNA]</scope>
    <source>
        <strain evidence="1 2">DSM 29568</strain>
    </source>
</reference>
<evidence type="ECO:0000313" key="2">
    <source>
        <dbReference type="Proteomes" id="UP000553034"/>
    </source>
</evidence>
<evidence type="ECO:0000313" key="1">
    <source>
        <dbReference type="EMBL" id="MBB4119906.1"/>
    </source>
</evidence>
<protein>
    <submittedName>
        <fullName evidence="1">Uncharacterized protein</fullName>
    </submittedName>
</protein>